<feature type="compositionally biased region" description="Gly residues" evidence="7">
    <location>
        <begin position="254"/>
        <end position="266"/>
    </location>
</feature>
<keyword evidence="4" id="KW-0238">DNA-binding</keyword>
<feature type="domain" description="Myb/SANT-like DNA-binding" evidence="8">
    <location>
        <begin position="159"/>
        <end position="244"/>
    </location>
</feature>
<dbReference type="Proteomes" id="UP000008021">
    <property type="component" value="Chromosome 4"/>
</dbReference>
<evidence type="ECO:0000256" key="4">
    <source>
        <dbReference type="ARBA" id="ARBA00023125"/>
    </source>
</evidence>
<accession>A0A0E0DET6</accession>
<feature type="region of interest" description="Disordered" evidence="7">
    <location>
        <begin position="247"/>
        <end position="358"/>
    </location>
</feature>
<protein>
    <recommendedName>
        <fullName evidence="8">Myb/SANT-like DNA-binding domain-containing protein</fullName>
    </recommendedName>
</protein>
<feature type="region of interest" description="Disordered" evidence="7">
    <location>
        <begin position="142"/>
        <end position="161"/>
    </location>
</feature>
<dbReference type="Gene3D" id="1.10.10.60">
    <property type="entry name" value="Homeodomain-like"/>
    <property type="match status" value="1"/>
</dbReference>
<evidence type="ECO:0000313" key="10">
    <source>
        <dbReference type="Proteomes" id="UP000008021"/>
    </source>
</evidence>
<dbReference type="AlphaFoldDB" id="A0A0E0DET6"/>
<keyword evidence="10" id="KW-1185">Reference proteome</keyword>
<feature type="compositionally biased region" description="Polar residues" evidence="7">
    <location>
        <begin position="54"/>
        <end position="66"/>
    </location>
</feature>
<keyword evidence="3" id="KW-0175">Coiled coil</keyword>
<feature type="region of interest" description="Disordered" evidence="7">
    <location>
        <begin position="21"/>
        <end position="116"/>
    </location>
</feature>
<dbReference type="STRING" id="40149.A0A0E0DET6"/>
<dbReference type="eggNOG" id="KOG4282">
    <property type="taxonomic scope" value="Eukaryota"/>
</dbReference>
<proteinExistence type="predicted"/>
<sequence>MVGEVETGLFLAAGWPAGRSLPPILSRSRFRPRPDLTHHLLGAGPSIPPAWPKSTPSPRRVTTGSPLASIPPPPHRRPQTRSDRSPNPAAAAAEMDDDDAAASASPSPSPSPVASALPVADPVTVAAGPPSGLLALALPIQKQQHAASPNPGGGGGREDAWSEGATAALIDAWGERFVALGRGSLRHPQWQEVADAVSSREGYAKAPKSDVQCKNRIDTLKKKYKIERAKPASSWQFFGRLDDLLAPTFNQKPGGNGGGGGGGAGVNGRNPVPAALRVGFPQRSRTPLMPAPVSAVKRRAPSPEPSASSESSDGFPPEREPAFPPLPLPPPPNGKRSRADEGRGGGGGDRAQGLRELAQAIRRFGEAYERVETAKLEQSAEMERRRLDFASELESQRVQFFLNTQMELSQSDDEEDDEEEESQ</sequence>
<keyword evidence="2" id="KW-0805">Transcription regulation</keyword>
<evidence type="ECO:0000256" key="2">
    <source>
        <dbReference type="ARBA" id="ARBA00023015"/>
    </source>
</evidence>
<keyword evidence="5" id="KW-0804">Transcription</keyword>
<evidence type="ECO:0000259" key="8">
    <source>
        <dbReference type="Pfam" id="PF13837"/>
    </source>
</evidence>
<evidence type="ECO:0000256" key="7">
    <source>
        <dbReference type="SAM" id="MobiDB-lite"/>
    </source>
</evidence>
<dbReference type="FunFam" id="1.10.10.60:FF:000104">
    <property type="entry name" value="trihelix transcription factor ASIL2"/>
    <property type="match status" value="1"/>
</dbReference>
<organism evidence="9">
    <name type="scientific">Oryza meridionalis</name>
    <dbReference type="NCBI Taxonomy" id="40149"/>
    <lineage>
        <taxon>Eukaryota</taxon>
        <taxon>Viridiplantae</taxon>
        <taxon>Streptophyta</taxon>
        <taxon>Embryophyta</taxon>
        <taxon>Tracheophyta</taxon>
        <taxon>Spermatophyta</taxon>
        <taxon>Magnoliopsida</taxon>
        <taxon>Liliopsida</taxon>
        <taxon>Poales</taxon>
        <taxon>Poaceae</taxon>
        <taxon>BOP clade</taxon>
        <taxon>Oryzoideae</taxon>
        <taxon>Oryzeae</taxon>
        <taxon>Oryzinae</taxon>
        <taxon>Oryza</taxon>
    </lineage>
</organism>
<name>A0A0E0DET6_9ORYZ</name>
<dbReference type="GO" id="GO:0005634">
    <property type="term" value="C:nucleus"/>
    <property type="evidence" value="ECO:0007669"/>
    <property type="project" value="UniProtKB-SubCell"/>
</dbReference>
<feature type="compositionally biased region" description="Low complexity" evidence="7">
    <location>
        <begin position="101"/>
        <end position="116"/>
    </location>
</feature>
<dbReference type="InterPro" id="IPR044823">
    <property type="entry name" value="ASIL1/2-like"/>
</dbReference>
<reference evidence="9" key="1">
    <citation type="submission" date="2015-04" db="UniProtKB">
        <authorList>
            <consortium name="EnsemblPlants"/>
        </authorList>
    </citation>
    <scope>IDENTIFICATION</scope>
</reference>
<evidence type="ECO:0000256" key="5">
    <source>
        <dbReference type="ARBA" id="ARBA00023163"/>
    </source>
</evidence>
<feature type="compositionally biased region" description="Pro residues" evidence="7">
    <location>
        <begin position="322"/>
        <end position="333"/>
    </location>
</feature>
<dbReference type="Pfam" id="PF13837">
    <property type="entry name" value="Myb_DNA-bind_4"/>
    <property type="match status" value="1"/>
</dbReference>
<evidence type="ECO:0000256" key="6">
    <source>
        <dbReference type="ARBA" id="ARBA00023242"/>
    </source>
</evidence>
<evidence type="ECO:0000256" key="1">
    <source>
        <dbReference type="ARBA" id="ARBA00004123"/>
    </source>
</evidence>
<dbReference type="PANTHER" id="PTHR31307">
    <property type="entry name" value="TRIHELIX TRANSCRIPTION FACTOR ASIL2"/>
    <property type="match status" value="1"/>
</dbReference>
<dbReference type="InterPro" id="IPR044822">
    <property type="entry name" value="Myb_DNA-bind_4"/>
</dbReference>
<evidence type="ECO:0000313" key="9">
    <source>
        <dbReference type="EnsemblPlants" id="OMERI04G12590.1"/>
    </source>
</evidence>
<evidence type="ECO:0000256" key="3">
    <source>
        <dbReference type="ARBA" id="ARBA00023054"/>
    </source>
</evidence>
<dbReference type="Gramene" id="OMERI04G12590.1">
    <property type="protein sequence ID" value="OMERI04G12590.1"/>
    <property type="gene ID" value="OMERI04G12590"/>
</dbReference>
<dbReference type="EnsemblPlants" id="OMERI04G12590.1">
    <property type="protein sequence ID" value="OMERI04G12590.1"/>
    <property type="gene ID" value="OMERI04G12590"/>
</dbReference>
<dbReference type="GO" id="GO:0000976">
    <property type="term" value="F:transcription cis-regulatory region binding"/>
    <property type="evidence" value="ECO:0007669"/>
    <property type="project" value="TreeGrafter"/>
</dbReference>
<dbReference type="HOGENOM" id="CLU_042856_2_0_1"/>
<comment type="subcellular location">
    <subcellularLocation>
        <location evidence="1">Nucleus</location>
    </subcellularLocation>
</comment>
<keyword evidence="6" id="KW-0539">Nucleus</keyword>
<dbReference type="PANTHER" id="PTHR31307:SF4">
    <property type="entry name" value="TRIHELIX TRANSCRIPTION FACTOR ASIL2"/>
    <property type="match status" value="1"/>
</dbReference>
<reference evidence="9" key="2">
    <citation type="submission" date="2018-05" db="EMBL/GenBank/DDBJ databases">
        <title>OmerRS3 (Oryza meridionalis Reference Sequence Version 3).</title>
        <authorList>
            <person name="Zhang J."/>
            <person name="Kudrna D."/>
            <person name="Lee S."/>
            <person name="Talag J."/>
            <person name="Welchert J."/>
            <person name="Wing R.A."/>
        </authorList>
    </citation>
    <scope>NUCLEOTIDE SEQUENCE [LARGE SCALE GENOMIC DNA]</scope>
    <source>
        <strain evidence="9">cv. OR44</strain>
    </source>
</reference>